<feature type="region of interest" description="Disordered" evidence="1">
    <location>
        <begin position="346"/>
        <end position="369"/>
    </location>
</feature>
<dbReference type="Gene3D" id="1.10.10.10">
    <property type="entry name" value="Winged helix-like DNA-binding domain superfamily/Winged helix DNA-binding domain"/>
    <property type="match status" value="1"/>
</dbReference>
<evidence type="ECO:0000256" key="1">
    <source>
        <dbReference type="SAM" id="MobiDB-lite"/>
    </source>
</evidence>
<proteinExistence type="predicted"/>
<feature type="region of interest" description="Disordered" evidence="1">
    <location>
        <begin position="110"/>
        <end position="183"/>
    </location>
</feature>
<evidence type="ECO:0008006" key="4">
    <source>
        <dbReference type="Google" id="ProtNLM"/>
    </source>
</evidence>
<dbReference type="Pfam" id="PF13730">
    <property type="entry name" value="HTH_36"/>
    <property type="match status" value="1"/>
</dbReference>
<dbReference type="InterPro" id="IPR036388">
    <property type="entry name" value="WH-like_DNA-bd_sf"/>
</dbReference>
<accession>A0A918RAK8</accession>
<protein>
    <recommendedName>
        <fullName evidence="4">Helix-turn-helix domain-containing protein</fullName>
    </recommendedName>
</protein>
<comment type="caution">
    <text evidence="2">The sequence shown here is derived from an EMBL/GenBank/DDBJ whole genome shotgun (WGS) entry which is preliminary data.</text>
</comment>
<reference evidence="2" key="2">
    <citation type="submission" date="2020-09" db="EMBL/GenBank/DDBJ databases">
        <authorList>
            <person name="Sun Q."/>
            <person name="Ohkuma M."/>
        </authorList>
    </citation>
    <scope>NUCLEOTIDE SEQUENCE</scope>
    <source>
        <strain evidence="2">JCM 4834</strain>
    </source>
</reference>
<dbReference type="Proteomes" id="UP000634660">
    <property type="component" value="Unassembled WGS sequence"/>
</dbReference>
<evidence type="ECO:0000313" key="2">
    <source>
        <dbReference type="EMBL" id="GGZ89860.1"/>
    </source>
</evidence>
<evidence type="ECO:0000313" key="3">
    <source>
        <dbReference type="Proteomes" id="UP000634660"/>
    </source>
</evidence>
<name>A0A918RAK8_9ACTN</name>
<dbReference type="AlphaFoldDB" id="A0A918RAK8"/>
<dbReference type="EMBL" id="BMVX01000028">
    <property type="protein sequence ID" value="GGZ89860.1"/>
    <property type="molecule type" value="Genomic_DNA"/>
</dbReference>
<organism evidence="2 3">
    <name type="scientific">Streptomyces subrutilus</name>
    <dbReference type="NCBI Taxonomy" id="36818"/>
    <lineage>
        <taxon>Bacteria</taxon>
        <taxon>Bacillati</taxon>
        <taxon>Actinomycetota</taxon>
        <taxon>Actinomycetes</taxon>
        <taxon>Kitasatosporales</taxon>
        <taxon>Streptomycetaceae</taxon>
        <taxon>Streptomyces</taxon>
    </lineage>
</organism>
<dbReference type="RefSeq" id="WP_189829047.1">
    <property type="nucleotide sequence ID" value="NZ_BMVX01000028.1"/>
</dbReference>
<gene>
    <name evidence="2" type="ORF">GCM10010371_57180</name>
</gene>
<reference evidence="2" key="1">
    <citation type="journal article" date="2014" name="Int. J. Syst. Evol. Microbiol.">
        <title>Complete genome sequence of Corynebacterium casei LMG S-19264T (=DSM 44701T), isolated from a smear-ripened cheese.</title>
        <authorList>
            <consortium name="US DOE Joint Genome Institute (JGI-PGF)"/>
            <person name="Walter F."/>
            <person name="Albersmeier A."/>
            <person name="Kalinowski J."/>
            <person name="Ruckert C."/>
        </authorList>
    </citation>
    <scope>NUCLEOTIDE SEQUENCE</scope>
    <source>
        <strain evidence="2">JCM 4834</strain>
    </source>
</reference>
<sequence length="369" mass="40049">MSAEHMGMVFKAEGIDGSEKLLLLAYTNYTDPYGYCWPSEDRLVDDCGTSPSTVRRAKRDLKKKNLVKSVRRVSKSTGDPISNLTRVNLPLLASMARKRATYDDNLINAISFDDDTQGDPETTLTGTPDEPGTTRDLLTGHSDLRDDSGSDLLKGQNDLSLRSDRPVGEVNLTSGSGHSDLHIPYSSLKDPSLSGAAPVTEAATPVVTPVSERETSAAAEQQTRSTGLAAGFVLPGQRVQSQEEQDVEIILKRYLAEAGKPVTNWIRGKIKKSARELLAKHPVEWVADRAAECAQSGWTDLIKHAEHVARQQPAAAAPEGSSGSRLVDWCGECNRGRKPNSAAERFRELPDGRDIPCPACHPKHSRATA</sequence>